<keyword evidence="1" id="KW-0472">Membrane</keyword>
<feature type="transmembrane region" description="Helical" evidence="1">
    <location>
        <begin position="144"/>
        <end position="171"/>
    </location>
</feature>
<dbReference type="EMBL" id="JAALDK010000003">
    <property type="protein sequence ID" value="NUY05591.1"/>
    <property type="molecule type" value="Genomic_DNA"/>
</dbReference>
<feature type="transmembrane region" description="Helical" evidence="1">
    <location>
        <begin position="109"/>
        <end position="132"/>
    </location>
</feature>
<dbReference type="GeneID" id="301106391"/>
<feature type="transmembrane region" description="Helical" evidence="1">
    <location>
        <begin position="177"/>
        <end position="197"/>
    </location>
</feature>
<sequence>MASSRFVSHVKWWFFFVPLLAVFIMPAIPEPSLFSVPPEEAESVAGILGVETADEVVEKTNERFKAWFVQTGLVRATIDATGGGDIGDGGVSEFAHTWVHNFWRELYRLVYRASVMKLWIFGTLIFCVAAFFDGAMRRKINASAAGFASPLSFHLAGHGILLVFGVAFAILVAPIPVLAPCWIAIAAVLGALLWHAASSYQ</sequence>
<proteinExistence type="predicted"/>
<reference evidence="2 3" key="1">
    <citation type="submission" date="2020-02" db="EMBL/GenBank/DDBJ databases">
        <title>Paraburkholderia simonii sp. nov. and Paraburkholderia youngii sp. nov. Brazilian and Mexican Mimosa-associated rhizobia.</title>
        <authorList>
            <person name="Mavima L."/>
            <person name="Beukes C.W."/>
            <person name="Chan W.Y."/>
            <person name="Palmer M."/>
            <person name="De Meyer S.E."/>
            <person name="James E.K."/>
            <person name="Venter S.N."/>
            <person name="Steenkamp E.T."/>
        </authorList>
    </citation>
    <scope>NUCLEOTIDE SEQUENCE [LARGE SCALE GENOMIC DNA]</scope>
    <source>
        <strain evidence="2 3">JPY169</strain>
    </source>
</reference>
<protein>
    <submittedName>
        <fullName evidence="2">DUF4400 domain-containing protein</fullName>
    </submittedName>
</protein>
<evidence type="ECO:0000256" key="1">
    <source>
        <dbReference type="SAM" id="Phobius"/>
    </source>
</evidence>
<evidence type="ECO:0000313" key="2">
    <source>
        <dbReference type="EMBL" id="NUY05591.1"/>
    </source>
</evidence>
<name>A0A7Y6K715_9BURK</name>
<dbReference type="RefSeq" id="WP_176112114.1">
    <property type="nucleotide sequence ID" value="NZ_JAALDK010000003.1"/>
</dbReference>
<comment type="caution">
    <text evidence="2">The sequence shown here is derived from an EMBL/GenBank/DDBJ whole genome shotgun (WGS) entry which is preliminary data.</text>
</comment>
<gene>
    <name evidence="2" type="ORF">G5S42_39275</name>
</gene>
<feature type="transmembrane region" description="Helical" evidence="1">
    <location>
        <begin position="12"/>
        <end position="29"/>
    </location>
</feature>
<organism evidence="2 3">
    <name type="scientific">Paraburkholderia youngii</name>
    <dbReference type="NCBI Taxonomy" id="2782701"/>
    <lineage>
        <taxon>Bacteria</taxon>
        <taxon>Pseudomonadati</taxon>
        <taxon>Pseudomonadota</taxon>
        <taxon>Betaproteobacteria</taxon>
        <taxon>Burkholderiales</taxon>
        <taxon>Burkholderiaceae</taxon>
        <taxon>Paraburkholderia</taxon>
    </lineage>
</organism>
<keyword evidence="1" id="KW-0812">Transmembrane</keyword>
<dbReference type="Pfam" id="PF14348">
    <property type="entry name" value="DtrJ-like"/>
    <property type="match status" value="1"/>
</dbReference>
<dbReference type="Proteomes" id="UP000594380">
    <property type="component" value="Unassembled WGS sequence"/>
</dbReference>
<keyword evidence="1" id="KW-1133">Transmembrane helix</keyword>
<accession>A0A7Y6K715</accession>
<dbReference type="AlphaFoldDB" id="A0A7Y6K715"/>
<dbReference type="InterPro" id="IPR022266">
    <property type="entry name" value="DtrJ-like"/>
</dbReference>
<evidence type="ECO:0000313" key="3">
    <source>
        <dbReference type="Proteomes" id="UP000594380"/>
    </source>
</evidence>